<gene>
    <name evidence="12" type="ORF">P879_05548</name>
</gene>
<keyword evidence="5" id="KW-0479">Metal-binding</keyword>
<dbReference type="GO" id="GO:0002143">
    <property type="term" value="P:tRNA wobble position uridine thiolation"/>
    <property type="evidence" value="ECO:0007669"/>
    <property type="project" value="InterPro"/>
</dbReference>
<evidence type="ECO:0000313" key="13">
    <source>
        <dbReference type="Proteomes" id="UP000699462"/>
    </source>
</evidence>
<dbReference type="OrthoDB" id="10261062at2759"/>
<keyword evidence="2" id="KW-0963">Cytoplasm</keyword>
<keyword evidence="4" id="KW-0819">tRNA processing</keyword>
<sequence length="458" mass="49669">EKCDLTNNEIARYSRQLILPQFGLTGQLKLRDSRVLIVGCGGLGCPAAVYLAAAGVGTIGLVDDDVVELNNLHRQVAHSEASIGQSKVVSLGLRCKQINSTTNIEEFNVHLHSSNAVNIINRFDVIVDCSDNLATRYLINDACAVCGPKPLVSGSALRLEGQMTVYLANRPLTKEEINANSPLPMENRAPCFRCLFPVPPPVDTVQGCSEAGVFGVVPGMIGTMQAAEVIKILTGIGAVHSGRLLIVDLERNLTRTVVLRSPRPDCTVCGTMAQASPQTVALTDYVLFCGAPAHDKPPSVNLQRLRNRITVQQLHDWMQTGEPHILIDLRPQVEVELCRLTPCLYFPMKILLRDSVLGEIQAALDEKLKLSTKRPIPIVLLCHRGNKSQIAATQLASALLAFRHRSPLTALPTTDPVEVDATNGSNGEDKQQTNFIICDVAGGLSAWAAEIDPRFPVY</sequence>
<feature type="domain" description="Rhodanese" evidence="11">
    <location>
        <begin position="320"/>
        <end position="456"/>
    </location>
</feature>
<dbReference type="CDD" id="cd00757">
    <property type="entry name" value="ThiF_MoeB_HesA_family"/>
    <property type="match status" value="1"/>
</dbReference>
<keyword evidence="10" id="KW-0511">Multifunctional enzyme</keyword>
<evidence type="ECO:0000259" key="11">
    <source>
        <dbReference type="PROSITE" id="PS50206"/>
    </source>
</evidence>
<feature type="non-terminal residue" evidence="12">
    <location>
        <position position="1"/>
    </location>
</feature>
<comment type="caution">
    <text evidence="12">The sequence shown here is derived from an EMBL/GenBank/DDBJ whole genome shotgun (WGS) entry which is preliminary data.</text>
</comment>
<dbReference type="GO" id="GO:0042292">
    <property type="term" value="F:URM1 activating enzyme activity"/>
    <property type="evidence" value="ECO:0007669"/>
    <property type="project" value="TreeGrafter"/>
</dbReference>
<dbReference type="GO" id="GO:0032447">
    <property type="term" value="P:protein urmylation"/>
    <property type="evidence" value="ECO:0007669"/>
    <property type="project" value="TreeGrafter"/>
</dbReference>
<evidence type="ECO:0000256" key="1">
    <source>
        <dbReference type="ARBA" id="ARBA00004514"/>
    </source>
</evidence>
<evidence type="ECO:0000313" key="12">
    <source>
        <dbReference type="EMBL" id="KAF8564816.1"/>
    </source>
</evidence>
<dbReference type="InterPro" id="IPR045886">
    <property type="entry name" value="ThiF/MoeB/HesA"/>
</dbReference>
<protein>
    <recommendedName>
        <fullName evidence="11">Rhodanese domain-containing protein</fullName>
    </recommendedName>
</protein>
<comment type="subcellular location">
    <subcellularLocation>
        <location evidence="1">Cytoplasm</location>
        <location evidence="1">Cytosol</location>
    </subcellularLocation>
</comment>
<name>A0A8T0DBT5_9TREM</name>
<dbReference type="GO" id="GO:0004792">
    <property type="term" value="F:thiosulfate-cyanide sulfurtransferase activity"/>
    <property type="evidence" value="ECO:0007669"/>
    <property type="project" value="TreeGrafter"/>
</dbReference>
<evidence type="ECO:0000256" key="2">
    <source>
        <dbReference type="ARBA" id="ARBA00022490"/>
    </source>
</evidence>
<dbReference type="InterPro" id="IPR028885">
    <property type="entry name" value="MOCS3/Uba4"/>
</dbReference>
<dbReference type="PROSITE" id="PS50206">
    <property type="entry name" value="RHODANESE_3"/>
    <property type="match status" value="1"/>
</dbReference>
<dbReference type="FunFam" id="3.40.50.720:FF:000033">
    <property type="entry name" value="Adenylyltransferase and sulfurtransferase MOCS3"/>
    <property type="match status" value="1"/>
</dbReference>
<keyword evidence="7" id="KW-0862">Zinc</keyword>
<dbReference type="SMART" id="SM00450">
    <property type="entry name" value="RHOD"/>
    <property type="match status" value="1"/>
</dbReference>
<dbReference type="GO" id="GO:0005829">
    <property type="term" value="C:cytosol"/>
    <property type="evidence" value="ECO:0007669"/>
    <property type="project" value="UniProtKB-SubCell"/>
</dbReference>
<dbReference type="InterPro" id="IPR000594">
    <property type="entry name" value="ThiF_NAD_FAD-bd"/>
</dbReference>
<dbReference type="InterPro" id="IPR035985">
    <property type="entry name" value="Ubiquitin-activating_enz"/>
</dbReference>
<dbReference type="InterPro" id="IPR001763">
    <property type="entry name" value="Rhodanese-like_dom"/>
</dbReference>
<accession>A0A8T0DBT5</accession>
<keyword evidence="6" id="KW-0547">Nucleotide-binding</keyword>
<dbReference type="Proteomes" id="UP000699462">
    <property type="component" value="Unassembled WGS sequence"/>
</dbReference>
<dbReference type="Pfam" id="PF00899">
    <property type="entry name" value="ThiF"/>
    <property type="match status" value="1"/>
</dbReference>
<evidence type="ECO:0000256" key="5">
    <source>
        <dbReference type="ARBA" id="ARBA00022723"/>
    </source>
</evidence>
<proteinExistence type="inferred from homology"/>
<dbReference type="Gene3D" id="3.40.50.720">
    <property type="entry name" value="NAD(P)-binding Rossmann-like Domain"/>
    <property type="match status" value="1"/>
</dbReference>
<keyword evidence="13" id="KW-1185">Reference proteome</keyword>
<dbReference type="Gene3D" id="3.40.250.10">
    <property type="entry name" value="Rhodanese-like domain"/>
    <property type="match status" value="1"/>
</dbReference>
<evidence type="ECO:0000256" key="7">
    <source>
        <dbReference type="ARBA" id="ARBA00022833"/>
    </source>
</evidence>
<dbReference type="NCBIfam" id="NF004281">
    <property type="entry name" value="PRK05690.1"/>
    <property type="match status" value="1"/>
</dbReference>
<evidence type="ECO:0000256" key="9">
    <source>
        <dbReference type="ARBA" id="ARBA00023150"/>
    </source>
</evidence>
<keyword evidence="3" id="KW-0808">Transferase</keyword>
<dbReference type="InterPro" id="IPR036873">
    <property type="entry name" value="Rhodanese-like_dom_sf"/>
</dbReference>
<evidence type="ECO:0000256" key="3">
    <source>
        <dbReference type="ARBA" id="ARBA00022679"/>
    </source>
</evidence>
<organism evidence="12 13">
    <name type="scientific">Paragonimus westermani</name>
    <dbReference type="NCBI Taxonomy" id="34504"/>
    <lineage>
        <taxon>Eukaryota</taxon>
        <taxon>Metazoa</taxon>
        <taxon>Spiralia</taxon>
        <taxon>Lophotrochozoa</taxon>
        <taxon>Platyhelminthes</taxon>
        <taxon>Trematoda</taxon>
        <taxon>Digenea</taxon>
        <taxon>Plagiorchiida</taxon>
        <taxon>Troglotremata</taxon>
        <taxon>Troglotrematidae</taxon>
        <taxon>Paragonimus</taxon>
    </lineage>
</organism>
<keyword evidence="9" id="KW-0501">Molybdenum cofactor biosynthesis</keyword>
<keyword evidence="8" id="KW-0067">ATP-binding</keyword>
<dbReference type="GO" id="GO:0070566">
    <property type="term" value="F:adenylyltransferase activity"/>
    <property type="evidence" value="ECO:0007669"/>
    <property type="project" value="InterPro"/>
</dbReference>
<dbReference type="SUPFAM" id="SSF69572">
    <property type="entry name" value="Activating enzymes of the ubiquitin-like proteins"/>
    <property type="match status" value="1"/>
</dbReference>
<evidence type="ECO:0000256" key="8">
    <source>
        <dbReference type="ARBA" id="ARBA00022840"/>
    </source>
</evidence>
<evidence type="ECO:0000256" key="10">
    <source>
        <dbReference type="ARBA" id="ARBA00023268"/>
    </source>
</evidence>
<dbReference type="AlphaFoldDB" id="A0A8T0DBT5"/>
<dbReference type="EMBL" id="JTDF01007813">
    <property type="protein sequence ID" value="KAF8564816.1"/>
    <property type="molecule type" value="Genomic_DNA"/>
</dbReference>
<dbReference type="PANTHER" id="PTHR10953:SF102">
    <property type="entry name" value="ADENYLYLTRANSFERASE AND SULFURTRANSFERASE MOCS3"/>
    <property type="match status" value="1"/>
</dbReference>
<dbReference type="HAMAP" id="MF_03049">
    <property type="entry name" value="MOCS3_Uba4"/>
    <property type="match status" value="1"/>
</dbReference>
<dbReference type="PANTHER" id="PTHR10953">
    <property type="entry name" value="UBIQUITIN-ACTIVATING ENZYME E1"/>
    <property type="match status" value="1"/>
</dbReference>
<dbReference type="GO" id="GO:0046872">
    <property type="term" value="F:metal ion binding"/>
    <property type="evidence" value="ECO:0007669"/>
    <property type="project" value="UniProtKB-KW"/>
</dbReference>
<evidence type="ECO:0000256" key="4">
    <source>
        <dbReference type="ARBA" id="ARBA00022694"/>
    </source>
</evidence>
<dbReference type="GO" id="GO:0006777">
    <property type="term" value="P:Mo-molybdopterin cofactor biosynthetic process"/>
    <property type="evidence" value="ECO:0007669"/>
    <property type="project" value="UniProtKB-KW"/>
</dbReference>
<reference evidence="12 13" key="1">
    <citation type="submission" date="2019-07" db="EMBL/GenBank/DDBJ databases">
        <title>Annotation for the trematode Paragonimus westermani.</title>
        <authorList>
            <person name="Choi Y.-J."/>
        </authorList>
    </citation>
    <scope>NUCLEOTIDE SEQUENCE [LARGE SCALE GENOMIC DNA]</scope>
    <source>
        <strain evidence="12">180907_Pwestermani</strain>
    </source>
</reference>
<evidence type="ECO:0000256" key="6">
    <source>
        <dbReference type="ARBA" id="ARBA00022741"/>
    </source>
</evidence>
<dbReference type="GO" id="GO:0005524">
    <property type="term" value="F:ATP binding"/>
    <property type="evidence" value="ECO:0007669"/>
    <property type="project" value="UniProtKB-KW"/>
</dbReference>